<dbReference type="EMBL" id="JAPFFF010000004">
    <property type="protein sequence ID" value="KAK8892610.1"/>
    <property type="molecule type" value="Genomic_DNA"/>
</dbReference>
<protein>
    <recommendedName>
        <fullName evidence="4">EF-hand domain-containing protein</fullName>
    </recommendedName>
</protein>
<dbReference type="InterPro" id="IPR051210">
    <property type="entry name" value="Ub_ligase/GEF_domain"/>
</dbReference>
<name>A0ABR2KRJ2_9EUKA</name>
<dbReference type="PROSITE" id="PS00018">
    <property type="entry name" value="EF_HAND_1"/>
    <property type="match status" value="1"/>
</dbReference>
<dbReference type="InterPro" id="IPR002048">
    <property type="entry name" value="EF_hand_dom"/>
</dbReference>
<accession>A0ABR2KRJ2</accession>
<dbReference type="InterPro" id="IPR018247">
    <property type="entry name" value="EF_Hand_1_Ca_BS"/>
</dbReference>
<evidence type="ECO:0000313" key="5">
    <source>
        <dbReference type="EMBL" id="KAK8892610.1"/>
    </source>
</evidence>
<feature type="repeat" description="RCC1" evidence="3">
    <location>
        <begin position="184"/>
        <end position="233"/>
    </location>
</feature>
<proteinExistence type="predicted"/>
<dbReference type="InterPro" id="IPR011992">
    <property type="entry name" value="EF-hand-dom_pair"/>
</dbReference>
<comment type="caution">
    <text evidence="5">The sequence shown here is derived from an EMBL/GenBank/DDBJ whole genome shotgun (WGS) entry which is preliminary data.</text>
</comment>
<dbReference type="PROSITE" id="PS50222">
    <property type="entry name" value="EF_HAND_2"/>
    <property type="match status" value="1"/>
</dbReference>
<dbReference type="Proteomes" id="UP001470230">
    <property type="component" value="Unassembled WGS sequence"/>
</dbReference>
<dbReference type="PRINTS" id="PR00633">
    <property type="entry name" value="RCCNDNSATION"/>
</dbReference>
<dbReference type="Gene3D" id="1.10.238.10">
    <property type="entry name" value="EF-hand"/>
    <property type="match status" value="1"/>
</dbReference>
<dbReference type="PROSITE" id="PS50012">
    <property type="entry name" value="RCC1_3"/>
    <property type="match status" value="4"/>
</dbReference>
<dbReference type="Pfam" id="PF00415">
    <property type="entry name" value="RCC1"/>
    <property type="match status" value="1"/>
</dbReference>
<evidence type="ECO:0000256" key="2">
    <source>
        <dbReference type="ARBA" id="ARBA00022837"/>
    </source>
</evidence>
<sequence>MGINSSTGKCKIALITPEQMEKLRDDFNKYDANGNHVLERNELDSFLSDRMPDLLPFSRVIMHVFGSGKKGTISFDKFKLFYQSLQKIGVNEKDPTSLPMLIFAKLDANNNYYISSKELEYLLHLLQPKKSKNKPSKKDAKKLIHEQNPSREEWGLSRDEFIKFFDNYISSPSEKFEYIPTSIPQIMGGGYNKYHQIGENPKPSQPTKLYTVGGSQYICISAGESHTVIITEDHIVYGLGSNEKYQLGGDGSEYTTPTLLSISVKNIVWATCGESFTVFITDEGRLVFCGPICIDINPLNPRPYEIESKKKKKFVYASACSTKFCAIDLSGYIYVYNHDPRERPFVHKLSIPVYDVACGYSHISGKFYAIAVTVSGEAYGLDALNGDLHHFSRIHELSGIRVKRVYGYSNHLAVLTSNGQIMTCGCGNKGQCGNGNNESSSTFQLIKCKENLVFTDAAVGESHSVFITQDGQVYSCGDNSHFQLLLGMTKVPIFEPTQSNLIHGRAVAAACGSYHTIIVVDAKKIQHPGMTIFGIDQ</sequence>
<evidence type="ECO:0000256" key="1">
    <source>
        <dbReference type="ARBA" id="ARBA00022737"/>
    </source>
</evidence>
<dbReference type="PANTHER" id="PTHR22870:SF408">
    <property type="entry name" value="OS09G0560450 PROTEIN"/>
    <property type="match status" value="1"/>
</dbReference>
<feature type="repeat" description="RCC1" evidence="3">
    <location>
        <begin position="471"/>
        <end position="522"/>
    </location>
</feature>
<keyword evidence="1" id="KW-0677">Repeat</keyword>
<feature type="repeat" description="RCC1" evidence="3">
    <location>
        <begin position="419"/>
        <end position="470"/>
    </location>
</feature>
<dbReference type="SUPFAM" id="SSF50985">
    <property type="entry name" value="RCC1/BLIP-II"/>
    <property type="match status" value="2"/>
</dbReference>
<evidence type="ECO:0000259" key="4">
    <source>
        <dbReference type="PROSITE" id="PS50222"/>
    </source>
</evidence>
<dbReference type="PANTHER" id="PTHR22870">
    <property type="entry name" value="REGULATOR OF CHROMOSOME CONDENSATION"/>
    <property type="match status" value="1"/>
</dbReference>
<dbReference type="InterPro" id="IPR009091">
    <property type="entry name" value="RCC1/BLIP-II"/>
</dbReference>
<dbReference type="Gene3D" id="2.130.10.30">
    <property type="entry name" value="Regulator of chromosome condensation 1/beta-lactamase-inhibitor protein II"/>
    <property type="match status" value="2"/>
</dbReference>
<dbReference type="InterPro" id="IPR000408">
    <property type="entry name" value="Reg_chr_condens"/>
</dbReference>
<organism evidence="5 6">
    <name type="scientific">Tritrichomonas musculus</name>
    <dbReference type="NCBI Taxonomy" id="1915356"/>
    <lineage>
        <taxon>Eukaryota</taxon>
        <taxon>Metamonada</taxon>
        <taxon>Parabasalia</taxon>
        <taxon>Tritrichomonadida</taxon>
        <taxon>Tritrichomonadidae</taxon>
        <taxon>Tritrichomonas</taxon>
    </lineage>
</organism>
<evidence type="ECO:0000313" key="6">
    <source>
        <dbReference type="Proteomes" id="UP001470230"/>
    </source>
</evidence>
<evidence type="ECO:0000256" key="3">
    <source>
        <dbReference type="PROSITE-ProRule" id="PRU00235"/>
    </source>
</evidence>
<feature type="repeat" description="RCC1" evidence="3">
    <location>
        <begin position="234"/>
        <end position="283"/>
    </location>
</feature>
<dbReference type="Pfam" id="PF13540">
    <property type="entry name" value="RCC1_2"/>
    <property type="match status" value="1"/>
</dbReference>
<keyword evidence="6" id="KW-1185">Reference proteome</keyword>
<dbReference type="SUPFAM" id="SSF47473">
    <property type="entry name" value="EF-hand"/>
    <property type="match status" value="1"/>
</dbReference>
<keyword evidence="2" id="KW-0106">Calcium</keyword>
<gene>
    <name evidence="5" type="ORF">M9Y10_029849</name>
</gene>
<reference evidence="5 6" key="1">
    <citation type="submission" date="2024-04" db="EMBL/GenBank/DDBJ databases">
        <title>Tritrichomonas musculus Genome.</title>
        <authorList>
            <person name="Alves-Ferreira E."/>
            <person name="Grigg M."/>
            <person name="Lorenzi H."/>
            <person name="Galac M."/>
        </authorList>
    </citation>
    <scope>NUCLEOTIDE SEQUENCE [LARGE SCALE GENOMIC DNA]</scope>
    <source>
        <strain evidence="5 6">EAF2021</strain>
    </source>
</reference>
<feature type="domain" description="EF-hand" evidence="4">
    <location>
        <begin position="18"/>
        <end position="53"/>
    </location>
</feature>